<dbReference type="GO" id="GO:0005840">
    <property type="term" value="C:ribosome"/>
    <property type="evidence" value="ECO:0007669"/>
    <property type="project" value="UniProtKB-KW"/>
</dbReference>
<proteinExistence type="inferred from homology"/>
<sequence length="197" mass="21662">MFAATTLSPRAFRWHPEYKPPPLPTEHEPRYRKPPPMEVLFLQDYKDYIAGSTGTVSRGAFRYKLLPEGIAVRKDWRAEEKLRAARAKEEEEAVAASSKAIGEKKKIEALGKLTFERKVREDSDKIYGSLSAINLAEAIVIKTGIPVKPGGVTVPKVTECGDFKGTIALDAGVVATVEFEVIAEGSAAKEGEEEDKD</sequence>
<dbReference type="Gene3D" id="3.10.430.100">
    <property type="entry name" value="Ribosomal protein L9, C-terminal domain"/>
    <property type="match status" value="1"/>
</dbReference>
<reference evidence="6" key="1">
    <citation type="submission" date="2021-01" db="EMBL/GenBank/DDBJ databases">
        <authorList>
            <person name="Corre E."/>
            <person name="Pelletier E."/>
            <person name="Niang G."/>
            <person name="Scheremetjew M."/>
            <person name="Finn R."/>
            <person name="Kale V."/>
            <person name="Holt S."/>
            <person name="Cochrane G."/>
            <person name="Meng A."/>
            <person name="Brown T."/>
            <person name="Cohen L."/>
        </authorList>
    </citation>
    <scope>NUCLEOTIDE SEQUENCE</scope>
    <source>
        <strain evidence="6">RCC3387</strain>
    </source>
</reference>
<evidence type="ECO:0000256" key="2">
    <source>
        <dbReference type="ARBA" id="ARBA00022980"/>
    </source>
</evidence>
<dbReference type="InterPro" id="IPR036791">
    <property type="entry name" value="Ribosomal_bL9_C_sf"/>
</dbReference>
<keyword evidence="2" id="KW-0689">Ribosomal protein</keyword>
<evidence type="ECO:0000256" key="4">
    <source>
        <dbReference type="SAM" id="MobiDB-lite"/>
    </source>
</evidence>
<name>A0A7S2QND5_9DINO</name>
<accession>A0A7S2QND5</accession>
<dbReference type="InterPro" id="IPR020069">
    <property type="entry name" value="Ribosomal_bL9_C"/>
</dbReference>
<gene>
    <name evidence="6" type="ORF">BRAN1462_LOCUS64672</name>
</gene>
<comment type="similarity">
    <text evidence="1">Belongs to the bacterial ribosomal protein bL9 family.</text>
</comment>
<dbReference type="SUPFAM" id="SSF55653">
    <property type="entry name" value="Ribosomal protein L9 C-domain"/>
    <property type="match status" value="1"/>
</dbReference>
<dbReference type="EMBL" id="HBGW01102348">
    <property type="protein sequence ID" value="CAD9646850.1"/>
    <property type="molecule type" value="Transcribed_RNA"/>
</dbReference>
<dbReference type="InterPro" id="IPR036935">
    <property type="entry name" value="Ribosomal_bL9_N_sf"/>
</dbReference>
<dbReference type="GO" id="GO:1990904">
    <property type="term" value="C:ribonucleoprotein complex"/>
    <property type="evidence" value="ECO:0007669"/>
    <property type="project" value="UniProtKB-KW"/>
</dbReference>
<dbReference type="Gene3D" id="3.40.5.10">
    <property type="entry name" value="Ribosomal protein L9, N-terminal domain"/>
    <property type="match status" value="1"/>
</dbReference>
<evidence type="ECO:0000259" key="5">
    <source>
        <dbReference type="Pfam" id="PF03948"/>
    </source>
</evidence>
<feature type="region of interest" description="Disordered" evidence="4">
    <location>
        <begin position="13"/>
        <end position="32"/>
    </location>
</feature>
<dbReference type="Pfam" id="PF03948">
    <property type="entry name" value="Ribosomal_L9_C"/>
    <property type="match status" value="1"/>
</dbReference>
<keyword evidence="3" id="KW-0687">Ribonucleoprotein</keyword>
<feature type="domain" description="Large ribosomal subunit protein bL9 C-terminal" evidence="5">
    <location>
        <begin position="103"/>
        <end position="182"/>
    </location>
</feature>
<organism evidence="6">
    <name type="scientific">Zooxanthella nutricula</name>
    <dbReference type="NCBI Taxonomy" id="1333877"/>
    <lineage>
        <taxon>Eukaryota</taxon>
        <taxon>Sar</taxon>
        <taxon>Alveolata</taxon>
        <taxon>Dinophyceae</taxon>
        <taxon>Peridiniales</taxon>
        <taxon>Peridiniales incertae sedis</taxon>
        <taxon>Zooxanthella</taxon>
    </lineage>
</organism>
<evidence type="ECO:0000313" key="6">
    <source>
        <dbReference type="EMBL" id="CAD9646850.1"/>
    </source>
</evidence>
<evidence type="ECO:0000256" key="1">
    <source>
        <dbReference type="ARBA" id="ARBA00010605"/>
    </source>
</evidence>
<dbReference type="AlphaFoldDB" id="A0A7S2QND5"/>
<evidence type="ECO:0000256" key="3">
    <source>
        <dbReference type="ARBA" id="ARBA00023274"/>
    </source>
</evidence>
<protein>
    <recommendedName>
        <fullName evidence="5">Large ribosomal subunit protein bL9 C-terminal domain-containing protein</fullName>
    </recommendedName>
</protein>